<dbReference type="PANTHER" id="PTHR43008">
    <property type="entry name" value="BENZIL REDUCTASE"/>
    <property type="match status" value="1"/>
</dbReference>
<dbReference type="GO" id="GO:0050664">
    <property type="term" value="F:oxidoreductase activity, acting on NAD(P)H, oxygen as acceptor"/>
    <property type="evidence" value="ECO:0007669"/>
    <property type="project" value="TreeGrafter"/>
</dbReference>
<evidence type="ECO:0000256" key="1">
    <source>
        <dbReference type="ARBA" id="ARBA00006484"/>
    </source>
</evidence>
<dbReference type="InterPro" id="IPR020904">
    <property type="entry name" value="Sc_DH/Rdtase_CS"/>
</dbReference>
<evidence type="ECO:0000313" key="5">
    <source>
        <dbReference type="Proteomes" id="UP001362899"/>
    </source>
</evidence>
<dbReference type="AlphaFoldDB" id="A0AAV5RKJ5"/>
<dbReference type="SUPFAM" id="SSF51735">
    <property type="entry name" value="NAD(P)-binding Rossmann-fold domains"/>
    <property type="match status" value="1"/>
</dbReference>
<protein>
    <submittedName>
        <fullName evidence="4">Sepiapterin reductase family protein</fullName>
    </submittedName>
</protein>
<dbReference type="Proteomes" id="UP001362899">
    <property type="component" value="Unassembled WGS sequence"/>
</dbReference>
<dbReference type="InterPro" id="IPR036291">
    <property type="entry name" value="NAD(P)-bd_dom_sf"/>
</dbReference>
<organism evidence="4 5">
    <name type="scientific">Starmerella bacillaris</name>
    <name type="common">Yeast</name>
    <name type="synonym">Candida zemplinina</name>
    <dbReference type="NCBI Taxonomy" id="1247836"/>
    <lineage>
        <taxon>Eukaryota</taxon>
        <taxon>Fungi</taxon>
        <taxon>Dikarya</taxon>
        <taxon>Ascomycota</taxon>
        <taxon>Saccharomycotina</taxon>
        <taxon>Dipodascomycetes</taxon>
        <taxon>Dipodascales</taxon>
        <taxon>Trichomonascaceae</taxon>
        <taxon>Starmerella</taxon>
    </lineage>
</organism>
<dbReference type="Gene3D" id="3.40.50.720">
    <property type="entry name" value="NAD(P)-binding Rossmann-like Domain"/>
    <property type="match status" value="1"/>
</dbReference>
<sequence>MTTTTKKVLVTGTSAGGIGEFITRSLLENENVEVIGLARRQAEYGERYTHTQGDISDPSTIEKVKNAVGDRLDAAVFNAGILGEVNRVENANIDSVKHVFEINYFGPIVLTKAVLPALRAANGRAIYTSSLASENPVPGWLAYGGSKAALNTFVAILATEEPQITALAIEPGLVDTPMQATIREKQWDVMSKEAQRHFLEMKEKGLLVNPKDTGTTFAKMALHAKHDWSGKYAPWNDPLFENLN</sequence>
<dbReference type="PROSITE" id="PS00061">
    <property type="entry name" value="ADH_SHORT"/>
    <property type="match status" value="1"/>
</dbReference>
<proteinExistence type="inferred from homology"/>
<keyword evidence="5" id="KW-1185">Reference proteome</keyword>
<accession>A0AAV5RKJ5</accession>
<dbReference type="PANTHER" id="PTHR43008:SF8">
    <property type="entry name" value="BENZIL REDUCTASE ((S)-BENZOIN FORMING) IRC24"/>
    <property type="match status" value="1"/>
</dbReference>
<comment type="caution">
    <text evidence="4">The sequence shown here is derived from an EMBL/GenBank/DDBJ whole genome shotgun (WGS) entry which is preliminary data.</text>
</comment>
<dbReference type="GO" id="GO:0016616">
    <property type="term" value="F:oxidoreductase activity, acting on the CH-OH group of donors, NAD or NADP as acceptor"/>
    <property type="evidence" value="ECO:0007669"/>
    <property type="project" value="UniProtKB-ARBA"/>
</dbReference>
<dbReference type="EMBL" id="BTGC01000008">
    <property type="protein sequence ID" value="GMM51517.1"/>
    <property type="molecule type" value="Genomic_DNA"/>
</dbReference>
<keyword evidence="2" id="KW-0521">NADP</keyword>
<keyword evidence="3" id="KW-0560">Oxidoreductase</keyword>
<evidence type="ECO:0000313" key="4">
    <source>
        <dbReference type="EMBL" id="GMM51517.1"/>
    </source>
</evidence>
<comment type="similarity">
    <text evidence="1">Belongs to the short-chain dehydrogenases/reductases (SDR) family.</text>
</comment>
<evidence type="ECO:0000256" key="2">
    <source>
        <dbReference type="ARBA" id="ARBA00022857"/>
    </source>
</evidence>
<dbReference type="Pfam" id="PF00106">
    <property type="entry name" value="adh_short"/>
    <property type="match status" value="1"/>
</dbReference>
<reference evidence="4 5" key="1">
    <citation type="journal article" date="2023" name="Elife">
        <title>Identification of key yeast species and microbe-microbe interactions impacting larval growth of Drosophila in the wild.</title>
        <authorList>
            <person name="Mure A."/>
            <person name="Sugiura Y."/>
            <person name="Maeda R."/>
            <person name="Honda K."/>
            <person name="Sakurai N."/>
            <person name="Takahashi Y."/>
            <person name="Watada M."/>
            <person name="Katoh T."/>
            <person name="Gotoh A."/>
            <person name="Gotoh Y."/>
            <person name="Taniguchi I."/>
            <person name="Nakamura K."/>
            <person name="Hayashi T."/>
            <person name="Katayama T."/>
            <person name="Uemura T."/>
            <person name="Hattori Y."/>
        </authorList>
    </citation>
    <scope>NUCLEOTIDE SEQUENCE [LARGE SCALE GENOMIC DNA]</scope>
    <source>
        <strain evidence="4 5">SB-73</strain>
    </source>
</reference>
<evidence type="ECO:0000256" key="3">
    <source>
        <dbReference type="ARBA" id="ARBA00023002"/>
    </source>
</evidence>
<name>A0AAV5RKJ5_STABA</name>
<gene>
    <name evidence="4" type="ORF">DASB73_024800</name>
</gene>
<dbReference type="PRINTS" id="PR00081">
    <property type="entry name" value="GDHRDH"/>
</dbReference>
<dbReference type="InterPro" id="IPR002347">
    <property type="entry name" value="SDR_fam"/>
</dbReference>